<feature type="transmembrane region" description="Helical" evidence="2">
    <location>
        <begin position="206"/>
        <end position="229"/>
    </location>
</feature>
<feature type="transmembrane region" description="Helical" evidence="2">
    <location>
        <begin position="59"/>
        <end position="80"/>
    </location>
</feature>
<keyword evidence="2" id="KW-1133">Transmembrane helix</keyword>
<sequence>MTTLLWSLPALVVISAIASGRLNTTLAAVLGLLTAIPVALFAAPGAFGGGPLGHALARGLWIGAIITPYILGGLLFWQMASRADRGRRPAATSAGSPSTPTAASTGPHVTPTAEPAPTADAISPTDLLARRRLLFFACFLVGPFAEAATGFGVGMLGTVLLLRPLGFKPRELMVFALLSQTLIPWGAMGSGTLLASAYARVPASQLALYGMVPVALLMLVWMTLFWLTARRAGLPTTKAEQAREALWMLASLALLTAATALLGPETALLAAYGPLIVLRFALDRRPGRAQLQDAALGALPYIVLIACLVATRLAPALNQGLAGLARFSPYADLPSWTPFLHAGSWLIAGALLMAAIRRQPGLLSTNARHAWTTGKHAVLSVFLFAMMAEVLAGAGISQAFADGLFRTMQDWTLLMTPLLAGAFGILANSGNAPNSLFMPSQLSLALHAGLSVPAAAALLHVSGTSMGFFSPVRMSIAAGLAQGRGQERAVYAQLLPFAVAAFAILLALALLLVLAG</sequence>
<feature type="region of interest" description="Disordered" evidence="1">
    <location>
        <begin position="87"/>
        <end position="120"/>
    </location>
</feature>
<feature type="transmembrane region" description="Helical" evidence="2">
    <location>
        <begin position="444"/>
        <end position="469"/>
    </location>
</feature>
<organism evidence="3 4">
    <name type="scientific">Achromobacter deleyi</name>
    <dbReference type="NCBI Taxonomy" id="1353891"/>
    <lineage>
        <taxon>Bacteria</taxon>
        <taxon>Pseudomonadati</taxon>
        <taxon>Pseudomonadota</taxon>
        <taxon>Betaproteobacteria</taxon>
        <taxon>Burkholderiales</taxon>
        <taxon>Alcaligenaceae</taxon>
        <taxon>Achromobacter</taxon>
    </lineage>
</organism>
<feature type="transmembrane region" description="Helical" evidence="2">
    <location>
        <begin position="174"/>
        <end position="194"/>
    </location>
</feature>
<feature type="transmembrane region" description="Helical" evidence="2">
    <location>
        <begin position="294"/>
        <end position="315"/>
    </location>
</feature>
<evidence type="ECO:0000256" key="2">
    <source>
        <dbReference type="SAM" id="Phobius"/>
    </source>
</evidence>
<keyword evidence="2" id="KW-0472">Membrane</keyword>
<evidence type="ECO:0008006" key="5">
    <source>
        <dbReference type="Google" id="ProtNLM"/>
    </source>
</evidence>
<accession>A0A6S7AKU9</accession>
<feature type="transmembrane region" description="Helical" evidence="2">
    <location>
        <begin position="413"/>
        <end position="432"/>
    </location>
</feature>
<feature type="transmembrane region" description="Helical" evidence="2">
    <location>
        <begin position="377"/>
        <end position="401"/>
    </location>
</feature>
<feature type="compositionally biased region" description="Low complexity" evidence="1">
    <location>
        <begin position="89"/>
        <end position="119"/>
    </location>
</feature>
<feature type="transmembrane region" description="Helical" evidence="2">
    <location>
        <begin position="266"/>
        <end position="282"/>
    </location>
</feature>
<dbReference type="RefSeq" id="WP_175195087.1">
    <property type="nucleotide sequence ID" value="NZ_CADIJO010000023.1"/>
</dbReference>
<dbReference type="EMBL" id="CADIJO010000023">
    <property type="protein sequence ID" value="CAB3732666.1"/>
    <property type="molecule type" value="Genomic_DNA"/>
</dbReference>
<evidence type="ECO:0000313" key="4">
    <source>
        <dbReference type="Proteomes" id="UP000494111"/>
    </source>
</evidence>
<name>A0A6S7AKU9_9BURK</name>
<reference evidence="3 4" key="1">
    <citation type="submission" date="2020-04" db="EMBL/GenBank/DDBJ databases">
        <authorList>
            <person name="De Canck E."/>
        </authorList>
    </citation>
    <scope>NUCLEOTIDE SEQUENCE [LARGE SCALE GENOMIC DNA]</scope>
    <source>
        <strain evidence="3 4">LMG 3458</strain>
    </source>
</reference>
<evidence type="ECO:0000256" key="1">
    <source>
        <dbReference type="SAM" id="MobiDB-lite"/>
    </source>
</evidence>
<feature type="transmembrane region" description="Helical" evidence="2">
    <location>
        <begin position="133"/>
        <end position="162"/>
    </location>
</feature>
<dbReference type="AlphaFoldDB" id="A0A6S7AKU9"/>
<feature type="transmembrane region" description="Helical" evidence="2">
    <location>
        <begin position="335"/>
        <end position="356"/>
    </location>
</feature>
<keyword evidence="2" id="KW-0812">Transmembrane</keyword>
<proteinExistence type="predicted"/>
<evidence type="ECO:0000313" key="3">
    <source>
        <dbReference type="EMBL" id="CAB3732666.1"/>
    </source>
</evidence>
<dbReference type="Proteomes" id="UP000494111">
    <property type="component" value="Unassembled WGS sequence"/>
</dbReference>
<protein>
    <recommendedName>
        <fullName evidence="5">L-lactate permease</fullName>
    </recommendedName>
</protein>
<feature type="transmembrane region" description="Helical" evidence="2">
    <location>
        <begin position="28"/>
        <end position="47"/>
    </location>
</feature>
<feature type="transmembrane region" description="Helical" evidence="2">
    <location>
        <begin position="489"/>
        <end position="515"/>
    </location>
</feature>
<gene>
    <name evidence="3" type="ORF">LMG3458_04983</name>
</gene>